<organism evidence="3 4">
    <name type="scientific">Metschnikowia pulcherrima</name>
    <dbReference type="NCBI Taxonomy" id="27326"/>
    <lineage>
        <taxon>Eukaryota</taxon>
        <taxon>Fungi</taxon>
        <taxon>Dikarya</taxon>
        <taxon>Ascomycota</taxon>
        <taxon>Saccharomycotina</taxon>
        <taxon>Pichiomycetes</taxon>
        <taxon>Metschnikowiaceae</taxon>
        <taxon>Metschnikowia</taxon>
    </lineage>
</organism>
<feature type="region of interest" description="Disordered" evidence="2">
    <location>
        <begin position="72"/>
        <end position="145"/>
    </location>
</feature>
<dbReference type="AlphaFoldDB" id="A0A8H7GLR2"/>
<gene>
    <name evidence="3" type="ORF">HF325_006868</name>
</gene>
<feature type="region of interest" description="Disordered" evidence="2">
    <location>
        <begin position="263"/>
        <end position="288"/>
    </location>
</feature>
<protein>
    <submittedName>
        <fullName evidence="3">Uncharacterized protein</fullName>
    </submittedName>
</protein>
<dbReference type="OrthoDB" id="338816at2759"/>
<dbReference type="GO" id="GO:0045893">
    <property type="term" value="P:positive regulation of DNA-templated transcription"/>
    <property type="evidence" value="ECO:0007669"/>
    <property type="project" value="TreeGrafter"/>
</dbReference>
<dbReference type="Proteomes" id="UP000649328">
    <property type="component" value="Unassembled WGS sequence"/>
</dbReference>
<reference evidence="3" key="1">
    <citation type="submission" date="2020-10" db="EMBL/GenBank/DDBJ databases">
        <title>The Whole-Genome Sequence of Metschnikowia persimmonesis, a Novel Endophytic Yeast Species Isolated from Medicinal Plant Diospyros kaki Thumb.</title>
        <authorList>
            <person name="Rahmat E."/>
            <person name="Kang Y."/>
        </authorList>
    </citation>
    <scope>NUCLEOTIDE SEQUENCE</scope>
    <source>
        <strain evidence="3">KIOM G15050</strain>
    </source>
</reference>
<dbReference type="PANTHER" id="PTHR12963">
    <property type="entry name" value="THYROID RECEPTOR INTERACTING PROTEIN RELATED"/>
    <property type="match status" value="1"/>
</dbReference>
<evidence type="ECO:0000313" key="4">
    <source>
        <dbReference type="Proteomes" id="UP000649328"/>
    </source>
</evidence>
<dbReference type="EMBL" id="JACBPP010000012">
    <property type="protein sequence ID" value="KAF7998684.1"/>
    <property type="molecule type" value="Genomic_DNA"/>
</dbReference>
<dbReference type="PANTHER" id="PTHR12963:SF4">
    <property type="entry name" value="ACTIVATING SIGNAL COINTEGRATOR 1"/>
    <property type="match status" value="1"/>
</dbReference>
<name>A0A8H7GLR2_9ASCO</name>
<dbReference type="GO" id="GO:0005634">
    <property type="term" value="C:nucleus"/>
    <property type="evidence" value="ECO:0007669"/>
    <property type="project" value="TreeGrafter"/>
</dbReference>
<keyword evidence="4" id="KW-1185">Reference proteome</keyword>
<feature type="coiled-coil region" evidence="1">
    <location>
        <begin position="388"/>
        <end position="415"/>
    </location>
</feature>
<accession>A0A8H7GLR2</accession>
<comment type="caution">
    <text evidence="3">The sequence shown here is derived from an EMBL/GenBank/DDBJ whole genome shotgun (WGS) entry which is preliminary data.</text>
</comment>
<evidence type="ECO:0000313" key="3">
    <source>
        <dbReference type="EMBL" id="KAF7998684.1"/>
    </source>
</evidence>
<evidence type="ECO:0000256" key="1">
    <source>
        <dbReference type="SAM" id="Coils"/>
    </source>
</evidence>
<dbReference type="InterPro" id="IPR039128">
    <property type="entry name" value="TRIP4-like"/>
</dbReference>
<keyword evidence="1" id="KW-0175">Coiled coil</keyword>
<sequence length="475" mass="54216">MTYEKARAYAIRQVGQIIPLDKETCEELINYTLTLPDHEIESHLLDILGPSDDTFELISTFMDYKRTEDELRKMQQEKQKTKARLVTEPVPKTKTGPAWSKHDEAPKSAPKARLLGNKSSVTTSQLADAKPSNKLSQSQVKKTKKKNLDSLADIEAALNDLEVESTKTLDLDGDSALRREGLQPCLSCGKELLSESEKREIIKILQLEKDLMESKNLQPANKSVQSQPLKLAPKKIKYGTTPGGNLWKAQDEALRQLEENAKKQRELDAEETKRRQELEEQERELEHYKASKDVNPDLMKAQERLETLLHFQETGAERSKIIDNAADFEVPGVSSGSMWLSPVERALQLKKQQKQLRKIQSSEKARSGRTKKVVEMIIRDGKVKMVEKEVIEDVKQGEEEEMDALEQTMNQDKLKHEASLAKNTWDPQRDQNRWAKPVYVLQSRLEKPDPAPPLTRERVQQNKVDDVELVAAMYS</sequence>
<evidence type="ECO:0000256" key="2">
    <source>
        <dbReference type="SAM" id="MobiDB-lite"/>
    </source>
</evidence>
<proteinExistence type="predicted"/>
<feature type="compositionally biased region" description="Polar residues" evidence="2">
    <location>
        <begin position="117"/>
        <end position="126"/>
    </location>
</feature>